<keyword evidence="7" id="KW-1185">Reference proteome</keyword>
<dbReference type="RefSeq" id="WP_026116017.1">
    <property type="nucleotide sequence ID" value="NZ_BMXL01000031.1"/>
</dbReference>
<organism evidence="6 7">
    <name type="scientific">Nocardiopsis kunsanensis</name>
    <dbReference type="NCBI Taxonomy" id="141693"/>
    <lineage>
        <taxon>Bacteria</taxon>
        <taxon>Bacillati</taxon>
        <taxon>Actinomycetota</taxon>
        <taxon>Actinomycetes</taxon>
        <taxon>Streptosporangiales</taxon>
        <taxon>Nocardiopsidaceae</taxon>
        <taxon>Nocardiopsis</taxon>
    </lineage>
</organism>
<dbReference type="SUPFAM" id="SSF46689">
    <property type="entry name" value="Homeodomain-like"/>
    <property type="match status" value="1"/>
</dbReference>
<keyword evidence="2 4" id="KW-0238">DNA-binding</keyword>
<dbReference type="Pfam" id="PF17937">
    <property type="entry name" value="TetR_C_28"/>
    <property type="match status" value="1"/>
</dbReference>
<feature type="domain" description="HTH tetR-type" evidence="5">
    <location>
        <begin position="3"/>
        <end position="63"/>
    </location>
</feature>
<dbReference type="Pfam" id="PF00440">
    <property type="entry name" value="TetR_N"/>
    <property type="match status" value="1"/>
</dbReference>
<sequence>MRQSKRTLILDAAVQVVQREGIAAVTFDSVAAQAELTKGGLLYHFRSREALLEAVHEHLAHQWESQLEQAAGTTADHAGPRERSAAYAAVCTTSATRAELLLLVEAANDPTLSAYWEDVQNRWVPSPDSAELPQADLEDFVLRLAADGLWLHESIGGRPLDPRLCRQVAEYLIAALTGSDGTGPAAG</sequence>
<proteinExistence type="predicted"/>
<dbReference type="InterPro" id="IPR009057">
    <property type="entry name" value="Homeodomain-like_sf"/>
</dbReference>
<comment type="caution">
    <text evidence="6">The sequence shown here is derived from an EMBL/GenBank/DDBJ whole genome shotgun (WGS) entry which is preliminary data.</text>
</comment>
<dbReference type="PANTHER" id="PTHR30055:SF234">
    <property type="entry name" value="HTH-TYPE TRANSCRIPTIONAL REGULATOR BETI"/>
    <property type="match status" value="1"/>
</dbReference>
<evidence type="ECO:0000256" key="3">
    <source>
        <dbReference type="ARBA" id="ARBA00023163"/>
    </source>
</evidence>
<accession>A0A918XJB0</accession>
<keyword evidence="3" id="KW-0804">Transcription</keyword>
<dbReference type="InterPro" id="IPR041479">
    <property type="entry name" value="TetR_CgmR_C"/>
</dbReference>
<evidence type="ECO:0000313" key="7">
    <source>
        <dbReference type="Proteomes" id="UP000654947"/>
    </source>
</evidence>
<dbReference type="InterPro" id="IPR036271">
    <property type="entry name" value="Tet_transcr_reg_TetR-rel_C_sf"/>
</dbReference>
<evidence type="ECO:0000259" key="5">
    <source>
        <dbReference type="PROSITE" id="PS50977"/>
    </source>
</evidence>
<evidence type="ECO:0000256" key="1">
    <source>
        <dbReference type="ARBA" id="ARBA00023015"/>
    </source>
</evidence>
<dbReference type="GO" id="GO:0000976">
    <property type="term" value="F:transcription cis-regulatory region binding"/>
    <property type="evidence" value="ECO:0007669"/>
    <property type="project" value="TreeGrafter"/>
</dbReference>
<dbReference type="PRINTS" id="PR00455">
    <property type="entry name" value="HTHTETR"/>
</dbReference>
<evidence type="ECO:0000313" key="6">
    <source>
        <dbReference type="EMBL" id="GHD34811.1"/>
    </source>
</evidence>
<dbReference type="EMBL" id="BMXL01000031">
    <property type="protein sequence ID" value="GHD34811.1"/>
    <property type="molecule type" value="Genomic_DNA"/>
</dbReference>
<evidence type="ECO:0000256" key="2">
    <source>
        <dbReference type="ARBA" id="ARBA00023125"/>
    </source>
</evidence>
<reference evidence="6 7" key="1">
    <citation type="journal article" date="2014" name="Int. J. Syst. Evol. Microbiol.">
        <title>Complete genome sequence of Corynebacterium casei LMG S-19264T (=DSM 44701T), isolated from a smear-ripened cheese.</title>
        <authorList>
            <consortium name="US DOE Joint Genome Institute (JGI-PGF)"/>
            <person name="Walter F."/>
            <person name="Albersmeier A."/>
            <person name="Kalinowski J."/>
            <person name="Ruckert C."/>
        </authorList>
    </citation>
    <scope>NUCLEOTIDE SEQUENCE [LARGE SCALE GENOMIC DNA]</scope>
    <source>
        <strain evidence="6 7">KCTC 19473</strain>
    </source>
</reference>
<dbReference type="InterPro" id="IPR001647">
    <property type="entry name" value="HTH_TetR"/>
</dbReference>
<dbReference type="PANTHER" id="PTHR30055">
    <property type="entry name" value="HTH-TYPE TRANSCRIPTIONAL REGULATOR RUTR"/>
    <property type="match status" value="1"/>
</dbReference>
<dbReference type="PROSITE" id="PS50977">
    <property type="entry name" value="HTH_TETR_2"/>
    <property type="match status" value="1"/>
</dbReference>
<dbReference type="SUPFAM" id="SSF48498">
    <property type="entry name" value="Tetracyclin repressor-like, C-terminal domain"/>
    <property type="match status" value="1"/>
</dbReference>
<dbReference type="Gene3D" id="1.10.357.10">
    <property type="entry name" value="Tetracycline Repressor, domain 2"/>
    <property type="match status" value="1"/>
</dbReference>
<evidence type="ECO:0000256" key="4">
    <source>
        <dbReference type="PROSITE-ProRule" id="PRU00335"/>
    </source>
</evidence>
<gene>
    <name evidence="6" type="ORF">GCM10007147_40740</name>
</gene>
<keyword evidence="1" id="KW-0805">Transcription regulation</keyword>
<dbReference type="InterPro" id="IPR050109">
    <property type="entry name" value="HTH-type_TetR-like_transc_reg"/>
</dbReference>
<dbReference type="GO" id="GO:0003700">
    <property type="term" value="F:DNA-binding transcription factor activity"/>
    <property type="evidence" value="ECO:0007669"/>
    <property type="project" value="TreeGrafter"/>
</dbReference>
<name>A0A918XJB0_9ACTN</name>
<dbReference type="Proteomes" id="UP000654947">
    <property type="component" value="Unassembled WGS sequence"/>
</dbReference>
<protein>
    <submittedName>
        <fullName evidence="6">Transcriptional regulator</fullName>
    </submittedName>
</protein>
<dbReference type="AlphaFoldDB" id="A0A918XJB0"/>
<feature type="DNA-binding region" description="H-T-H motif" evidence="4">
    <location>
        <begin position="26"/>
        <end position="45"/>
    </location>
</feature>